<dbReference type="EMBL" id="CP060778">
    <property type="protein sequence ID" value="QQK46689.1"/>
    <property type="molecule type" value="Genomic_DNA"/>
</dbReference>
<dbReference type="AlphaFoldDB" id="A0A7T6XT12"/>
<dbReference type="GeneID" id="26228943"/>
<reference evidence="3 4" key="1">
    <citation type="submission" date="2020-08" db="EMBL/GenBank/DDBJ databases">
        <title>The completed genome sequence of the pathogenic ascomycete fungus Penicillium digitatum.</title>
        <authorList>
            <person name="Wang M."/>
        </authorList>
    </citation>
    <scope>NUCLEOTIDE SEQUENCE [LARGE SCALE GENOMIC DNA]</scope>
    <source>
        <strain evidence="3 4">PdW03</strain>
    </source>
</reference>
<organism evidence="3 4">
    <name type="scientific">Penicillium digitatum</name>
    <name type="common">Green mold</name>
    <dbReference type="NCBI Taxonomy" id="36651"/>
    <lineage>
        <taxon>Eukaryota</taxon>
        <taxon>Fungi</taxon>
        <taxon>Dikarya</taxon>
        <taxon>Ascomycota</taxon>
        <taxon>Pezizomycotina</taxon>
        <taxon>Eurotiomycetes</taxon>
        <taxon>Eurotiomycetidae</taxon>
        <taxon>Eurotiales</taxon>
        <taxon>Aspergillaceae</taxon>
        <taxon>Penicillium</taxon>
    </lineage>
</organism>
<feature type="region of interest" description="Disordered" evidence="1">
    <location>
        <begin position="69"/>
        <end position="95"/>
    </location>
</feature>
<evidence type="ECO:0000256" key="2">
    <source>
        <dbReference type="SAM" id="SignalP"/>
    </source>
</evidence>
<evidence type="ECO:0000313" key="4">
    <source>
        <dbReference type="Proteomes" id="UP000595662"/>
    </source>
</evidence>
<feature type="signal peptide" evidence="2">
    <location>
        <begin position="1"/>
        <end position="26"/>
    </location>
</feature>
<sequence>MPQLTLRTSWLSLLVVVLVAMSTVNAHPIYQTDEEMEKGQAGTLESQSQRLIPDTKKYINALLQGLGLEEPTTTTTATPTPTPTATSTASVKTKQETADKNLTQTTHIIYSSSTSHTPTSSSNSAGYTHVVKDAYSKNKPIENIQIGPGWNGDRKVTPEDLPAVSDTLYRELENRLNNVIDSSDEIGLDSFL</sequence>
<dbReference type="RefSeq" id="XP_014538633.2">
    <property type="nucleotide sequence ID" value="XM_014683147.2"/>
</dbReference>
<proteinExistence type="predicted"/>
<name>A0A7T6XT12_PENDI</name>
<accession>A0A7T6XT12</accession>
<feature type="chain" id="PRO_5030858472" evidence="2">
    <location>
        <begin position="27"/>
        <end position="192"/>
    </location>
</feature>
<dbReference type="Proteomes" id="UP000595662">
    <property type="component" value="Chromosome 5"/>
</dbReference>
<dbReference type="KEGG" id="pdp:PDIP_06200"/>
<keyword evidence="2" id="KW-0732">Signal</keyword>
<protein>
    <submittedName>
        <fullName evidence="3">Uncharacterized protein</fullName>
    </submittedName>
</protein>
<dbReference type="VEuPathDB" id="FungiDB:PDIP_06200"/>
<gene>
    <name evidence="3" type="ORF">Pdw03_1587</name>
</gene>
<evidence type="ECO:0000313" key="3">
    <source>
        <dbReference type="EMBL" id="QQK46689.1"/>
    </source>
</evidence>
<feature type="compositionally biased region" description="Low complexity" evidence="1">
    <location>
        <begin position="71"/>
        <end position="90"/>
    </location>
</feature>
<evidence type="ECO:0000256" key="1">
    <source>
        <dbReference type="SAM" id="MobiDB-lite"/>
    </source>
</evidence>